<comment type="caution">
    <text evidence="1">The sequence shown here is derived from an EMBL/GenBank/DDBJ whole genome shotgun (WGS) entry which is preliminary data.</text>
</comment>
<reference evidence="1" key="1">
    <citation type="submission" date="2023-03" db="EMBL/GenBank/DDBJ databases">
        <title>Massive genome expansion in bonnet fungi (Mycena s.s.) driven by repeated elements and novel gene families across ecological guilds.</title>
        <authorList>
            <consortium name="Lawrence Berkeley National Laboratory"/>
            <person name="Harder C.B."/>
            <person name="Miyauchi S."/>
            <person name="Viragh M."/>
            <person name="Kuo A."/>
            <person name="Thoen E."/>
            <person name="Andreopoulos B."/>
            <person name="Lu D."/>
            <person name="Skrede I."/>
            <person name="Drula E."/>
            <person name="Henrissat B."/>
            <person name="Morin E."/>
            <person name="Kohler A."/>
            <person name="Barry K."/>
            <person name="LaButti K."/>
            <person name="Morin E."/>
            <person name="Salamov A."/>
            <person name="Lipzen A."/>
            <person name="Mereny Z."/>
            <person name="Hegedus B."/>
            <person name="Baldrian P."/>
            <person name="Stursova M."/>
            <person name="Weitz H."/>
            <person name="Taylor A."/>
            <person name="Grigoriev I.V."/>
            <person name="Nagy L.G."/>
            <person name="Martin F."/>
            <person name="Kauserud H."/>
        </authorList>
    </citation>
    <scope>NUCLEOTIDE SEQUENCE</scope>
    <source>
        <strain evidence="1">CBHHK067</strain>
    </source>
</reference>
<dbReference type="EMBL" id="JARKIE010000049">
    <property type="protein sequence ID" value="KAJ7692942.1"/>
    <property type="molecule type" value="Genomic_DNA"/>
</dbReference>
<proteinExistence type="predicted"/>
<keyword evidence="2" id="KW-1185">Reference proteome</keyword>
<name>A0AAD7DJ56_MYCRO</name>
<evidence type="ECO:0000313" key="2">
    <source>
        <dbReference type="Proteomes" id="UP001221757"/>
    </source>
</evidence>
<sequence>MATPYLGVSISKEVIGPVLPLPYILSFAGVVGALEKNCVAGLYIVMVSMLDEIEGFRQWGVWYHPLGRSFTHIHRRDATKTAGGCRRAATSDGRVMAKVPIERILHRAVVSRLGRTSTYGYGGVTEIRP</sequence>
<protein>
    <submittedName>
        <fullName evidence="1">Uncharacterized protein</fullName>
    </submittedName>
</protein>
<dbReference type="AlphaFoldDB" id="A0AAD7DJ56"/>
<gene>
    <name evidence="1" type="ORF">B0H17DRAFT_1132913</name>
</gene>
<accession>A0AAD7DJ56</accession>
<dbReference type="Proteomes" id="UP001221757">
    <property type="component" value="Unassembled WGS sequence"/>
</dbReference>
<organism evidence="1 2">
    <name type="scientific">Mycena rosella</name>
    <name type="common">Pink bonnet</name>
    <name type="synonym">Agaricus rosellus</name>
    <dbReference type="NCBI Taxonomy" id="1033263"/>
    <lineage>
        <taxon>Eukaryota</taxon>
        <taxon>Fungi</taxon>
        <taxon>Dikarya</taxon>
        <taxon>Basidiomycota</taxon>
        <taxon>Agaricomycotina</taxon>
        <taxon>Agaricomycetes</taxon>
        <taxon>Agaricomycetidae</taxon>
        <taxon>Agaricales</taxon>
        <taxon>Marasmiineae</taxon>
        <taxon>Mycenaceae</taxon>
        <taxon>Mycena</taxon>
    </lineage>
</organism>
<evidence type="ECO:0000313" key="1">
    <source>
        <dbReference type="EMBL" id="KAJ7692942.1"/>
    </source>
</evidence>